<dbReference type="Gene3D" id="3.30.70.1430">
    <property type="entry name" value="Multidrug efflux transporter AcrB pore domain"/>
    <property type="match status" value="2"/>
</dbReference>
<dbReference type="SUPFAM" id="SSF82693">
    <property type="entry name" value="Multidrug efflux transporter AcrB pore domain, PN1, PN2, PC1 and PC2 subdomains"/>
    <property type="match status" value="3"/>
</dbReference>
<dbReference type="Gene3D" id="3.30.2090.10">
    <property type="entry name" value="Multidrug efflux transporter AcrB TolC docking domain, DN and DC subdomains"/>
    <property type="match status" value="2"/>
</dbReference>
<dbReference type="GO" id="GO:0042910">
    <property type="term" value="F:xenobiotic transmembrane transporter activity"/>
    <property type="evidence" value="ECO:0007669"/>
    <property type="project" value="TreeGrafter"/>
</dbReference>
<feature type="transmembrane region" description="Helical" evidence="8">
    <location>
        <begin position="463"/>
        <end position="481"/>
    </location>
</feature>
<feature type="transmembrane region" description="Helical" evidence="8">
    <location>
        <begin position="386"/>
        <end position="410"/>
    </location>
</feature>
<dbReference type="SUPFAM" id="SSF82866">
    <property type="entry name" value="Multidrug efflux transporter AcrB transmembrane domain"/>
    <property type="match status" value="2"/>
</dbReference>
<proteinExistence type="predicted"/>
<dbReference type="Gene3D" id="1.20.1640.10">
    <property type="entry name" value="Multidrug efflux transporter AcrB transmembrane domain"/>
    <property type="match status" value="2"/>
</dbReference>
<dbReference type="PANTHER" id="PTHR32063">
    <property type="match status" value="1"/>
</dbReference>
<comment type="subcellular location">
    <subcellularLocation>
        <location evidence="1">Cell inner membrane</location>
        <topology evidence="1">Multi-pass membrane protein</topology>
    </subcellularLocation>
</comment>
<dbReference type="RefSeq" id="WP_123521250.1">
    <property type="nucleotide sequence ID" value="NZ_JBHLWF010000082.1"/>
</dbReference>
<evidence type="ECO:0000256" key="8">
    <source>
        <dbReference type="SAM" id="Phobius"/>
    </source>
</evidence>
<feature type="transmembrane region" description="Helical" evidence="8">
    <location>
        <begin position="853"/>
        <end position="872"/>
    </location>
</feature>
<protein>
    <submittedName>
        <fullName evidence="9">Multidrug efflux pump</fullName>
    </submittedName>
</protein>
<keyword evidence="10" id="KW-1185">Reference proteome</keyword>
<dbReference type="Pfam" id="PF00873">
    <property type="entry name" value="ACR_tran"/>
    <property type="match status" value="1"/>
</dbReference>
<evidence type="ECO:0000313" key="10">
    <source>
        <dbReference type="Proteomes" id="UP000294599"/>
    </source>
</evidence>
<feature type="transmembrane region" description="Helical" evidence="8">
    <location>
        <begin position="525"/>
        <end position="546"/>
    </location>
</feature>
<keyword evidence="6 8" id="KW-1133">Transmembrane helix</keyword>
<dbReference type="OrthoDB" id="9757904at2"/>
<dbReference type="SUPFAM" id="SSF82714">
    <property type="entry name" value="Multidrug efflux transporter AcrB TolC docking domain, DN and DC subdomains"/>
    <property type="match status" value="2"/>
</dbReference>
<evidence type="ECO:0000256" key="3">
    <source>
        <dbReference type="ARBA" id="ARBA00022475"/>
    </source>
</evidence>
<dbReference type="Proteomes" id="UP000294599">
    <property type="component" value="Unassembled WGS sequence"/>
</dbReference>
<accession>A0A4V3UU42</accession>
<dbReference type="InterPro" id="IPR027463">
    <property type="entry name" value="AcrB_DN_DC_subdom"/>
</dbReference>
<comment type="caution">
    <text evidence="9">The sequence shown here is derived from an EMBL/GenBank/DDBJ whole genome shotgun (WGS) entry which is preliminary data.</text>
</comment>
<feature type="transmembrane region" description="Helical" evidence="8">
    <location>
        <begin position="955"/>
        <end position="974"/>
    </location>
</feature>
<name>A0A4V3UU42_9GAMM</name>
<evidence type="ECO:0000313" key="9">
    <source>
        <dbReference type="EMBL" id="TCS95152.1"/>
    </source>
</evidence>
<dbReference type="PANTHER" id="PTHR32063:SF14">
    <property type="entry name" value="BLL4319 PROTEIN"/>
    <property type="match status" value="1"/>
</dbReference>
<evidence type="ECO:0000256" key="5">
    <source>
        <dbReference type="ARBA" id="ARBA00022692"/>
    </source>
</evidence>
<keyword evidence="2" id="KW-0813">Transport</keyword>
<dbReference type="InterPro" id="IPR001036">
    <property type="entry name" value="Acrflvin-R"/>
</dbReference>
<dbReference type="EMBL" id="SMAF01000020">
    <property type="protein sequence ID" value="TCS95152.1"/>
    <property type="molecule type" value="Genomic_DNA"/>
</dbReference>
<feature type="transmembrane region" description="Helical" evidence="8">
    <location>
        <begin position="334"/>
        <end position="353"/>
    </location>
</feature>
<keyword evidence="5 8" id="KW-0812">Transmembrane</keyword>
<sequence>MKLSDVSIKRPVFATVLSLLLVVLGVMSFTRLTLRELPAIDPPIVSVRVDYPGASAAVVESRVTQLLEDAVSGIEGVEMLESRSVNGRAGLTIEFSLNRDIEAAANDVRDAISRVTNRLPDEADSPQVEKTESDAETIMWLNMRSNSMDTLELSDYADRYVVDRLASLDGVAQVRIGGEQRYAMRIWIDRAALAARELTVSDVESALRRENVELPAGRLESADRDFTLRVARSYQSADDFAQITLGKGEGDYLVRLGDVARVELASAERRAYFRSNGQPNIGLGIIKTSTANSLDVARAARAEAIEIQRTLPDDMEIFVAFDSTVFIEASVKRVYWTLIEAVVLVLVVIYLFLGSLRAALIPAVTVPVCLITAFIALFAFGFSINLLTLLALVLCIGLVVDDAIIVLENIQRRADLGEPVLVAARRGTAQVAFAVIATTAVLVAVFLPVGFMEGDTGRLFRELAVALAAAVAISAFVALTLTPMMSSKLVRPHSAPRGFNAWMQRRLDGLARRYRRAVQHTVGRPWLFALVMIGAAVASVIMFRIVPSELAPPEDRGSFFVSVVGPEGAGYDYTVQQIQQVEHILEPYLDEDQPLERANARVPGGFGASEEMHTGMVIVFLKDWSRRDISTVEVVERMRADLAQVPGVRVLPSVRTGLTRGRGQPFQVVLGGPDYAELAQWRDILLARMAENPGLFGADSDYKETRPQMRVEIDRSRAADLGVSVQEIGRTLEVMMGARRITTFVQDGQEYDVMVQAQADDRATPSDLNNLYVRSQRTGSLVPLASLVTLSEIAEPGSLNRFNRLRAITLTAGLAPGYRLGDALAWIQQVIEEELPDYAQVDYKGESREFQRAGSAVLFTFAMALLIVYLVLAAQFESFIHPLVIMLTVPLAVLGALIGIAITGGTLNLFSQIGIVMLVGLAAKNGILIVEFANQLRDEGLAVRDAIIESATVRLRPILMTSIATIMGAVPLVVAGGPGSASRATIGVVIIFGVAFSTLLSLFVVPAFYALLAPYTRSPDALARKLDELESATPEPAAAATASGEIQHAHT</sequence>
<evidence type="ECO:0000256" key="6">
    <source>
        <dbReference type="ARBA" id="ARBA00022989"/>
    </source>
</evidence>
<keyword evidence="3" id="KW-1003">Cell membrane</keyword>
<evidence type="ECO:0000256" key="1">
    <source>
        <dbReference type="ARBA" id="ARBA00004429"/>
    </source>
</evidence>
<dbReference type="FunFam" id="1.20.1640.10:FF:000001">
    <property type="entry name" value="Efflux pump membrane transporter"/>
    <property type="match status" value="1"/>
</dbReference>
<evidence type="ECO:0000256" key="4">
    <source>
        <dbReference type="ARBA" id="ARBA00022519"/>
    </source>
</evidence>
<dbReference type="PRINTS" id="PR00702">
    <property type="entry name" value="ACRIFLAVINRP"/>
</dbReference>
<evidence type="ECO:0000256" key="2">
    <source>
        <dbReference type="ARBA" id="ARBA00022448"/>
    </source>
</evidence>
<keyword evidence="7 8" id="KW-0472">Membrane</keyword>
<keyword evidence="4" id="KW-0997">Cell inner membrane</keyword>
<dbReference type="AlphaFoldDB" id="A0A4V3UU42"/>
<organism evidence="9 10">
    <name type="scientific">Pseudofulvimonas gallinarii</name>
    <dbReference type="NCBI Taxonomy" id="634155"/>
    <lineage>
        <taxon>Bacteria</taxon>
        <taxon>Pseudomonadati</taxon>
        <taxon>Pseudomonadota</taxon>
        <taxon>Gammaproteobacteria</taxon>
        <taxon>Lysobacterales</taxon>
        <taxon>Rhodanobacteraceae</taxon>
        <taxon>Pseudofulvimonas</taxon>
    </lineage>
</organism>
<reference evidence="9 10" key="1">
    <citation type="submission" date="2019-03" db="EMBL/GenBank/DDBJ databases">
        <title>Genomic Encyclopedia of Type Strains, Phase IV (KMG-IV): sequencing the most valuable type-strain genomes for metagenomic binning, comparative biology and taxonomic classification.</title>
        <authorList>
            <person name="Goeker M."/>
        </authorList>
    </citation>
    <scope>NUCLEOTIDE SEQUENCE [LARGE SCALE GENOMIC DNA]</scope>
    <source>
        <strain evidence="9 10">DSM 21944</strain>
    </source>
</reference>
<feature type="transmembrane region" description="Helical" evidence="8">
    <location>
        <begin position="884"/>
        <end position="903"/>
    </location>
</feature>
<feature type="transmembrane region" description="Helical" evidence="8">
    <location>
        <begin position="431"/>
        <end position="451"/>
    </location>
</feature>
<feature type="transmembrane region" description="Helical" evidence="8">
    <location>
        <begin position="986"/>
        <end position="1012"/>
    </location>
</feature>
<gene>
    <name evidence="9" type="ORF">EDC25_12041</name>
</gene>
<feature type="transmembrane region" description="Helical" evidence="8">
    <location>
        <begin position="909"/>
        <end position="934"/>
    </location>
</feature>
<dbReference type="Gene3D" id="3.30.70.1440">
    <property type="entry name" value="Multidrug efflux transporter AcrB pore domain"/>
    <property type="match status" value="1"/>
</dbReference>
<feature type="transmembrane region" description="Helical" evidence="8">
    <location>
        <begin position="360"/>
        <end position="380"/>
    </location>
</feature>
<evidence type="ECO:0000256" key="7">
    <source>
        <dbReference type="ARBA" id="ARBA00023136"/>
    </source>
</evidence>
<dbReference type="GO" id="GO:0005886">
    <property type="term" value="C:plasma membrane"/>
    <property type="evidence" value="ECO:0007669"/>
    <property type="project" value="UniProtKB-SubCell"/>
</dbReference>
<dbReference type="Gene3D" id="3.30.70.1320">
    <property type="entry name" value="Multidrug efflux transporter AcrB pore domain like"/>
    <property type="match status" value="1"/>
</dbReference>